<feature type="region of interest" description="Disordered" evidence="1">
    <location>
        <begin position="157"/>
        <end position="182"/>
    </location>
</feature>
<organism evidence="2 3">
    <name type="scientific">Cryptolaemus montrouzieri</name>
    <dbReference type="NCBI Taxonomy" id="559131"/>
    <lineage>
        <taxon>Eukaryota</taxon>
        <taxon>Metazoa</taxon>
        <taxon>Ecdysozoa</taxon>
        <taxon>Arthropoda</taxon>
        <taxon>Hexapoda</taxon>
        <taxon>Insecta</taxon>
        <taxon>Pterygota</taxon>
        <taxon>Neoptera</taxon>
        <taxon>Endopterygota</taxon>
        <taxon>Coleoptera</taxon>
        <taxon>Polyphaga</taxon>
        <taxon>Cucujiformia</taxon>
        <taxon>Coccinelloidea</taxon>
        <taxon>Coccinellidae</taxon>
        <taxon>Scymninae</taxon>
        <taxon>Scymnini</taxon>
        <taxon>Cryptolaemus</taxon>
    </lineage>
</organism>
<gene>
    <name evidence="2" type="ORF">HHI36_019685</name>
</gene>
<feature type="compositionally biased region" description="Acidic residues" evidence="1">
    <location>
        <begin position="157"/>
        <end position="167"/>
    </location>
</feature>
<evidence type="ECO:0000313" key="3">
    <source>
        <dbReference type="Proteomes" id="UP001516400"/>
    </source>
</evidence>
<dbReference type="EMBL" id="JABFTP020000083">
    <property type="protein sequence ID" value="KAL3274904.1"/>
    <property type="molecule type" value="Genomic_DNA"/>
</dbReference>
<proteinExistence type="predicted"/>
<reference evidence="2 3" key="1">
    <citation type="journal article" date="2021" name="BMC Biol.">
        <title>Horizontally acquired antibacterial genes associated with adaptive radiation of ladybird beetles.</title>
        <authorList>
            <person name="Li H.S."/>
            <person name="Tang X.F."/>
            <person name="Huang Y.H."/>
            <person name="Xu Z.Y."/>
            <person name="Chen M.L."/>
            <person name="Du X.Y."/>
            <person name="Qiu B.Y."/>
            <person name="Chen P.T."/>
            <person name="Zhang W."/>
            <person name="Slipinski A."/>
            <person name="Escalona H.E."/>
            <person name="Waterhouse R.M."/>
            <person name="Zwick A."/>
            <person name="Pang H."/>
        </authorList>
    </citation>
    <scope>NUCLEOTIDE SEQUENCE [LARGE SCALE GENOMIC DNA]</scope>
    <source>
        <strain evidence="2">SYSU2018</strain>
    </source>
</reference>
<keyword evidence="3" id="KW-1185">Reference proteome</keyword>
<evidence type="ECO:0000313" key="2">
    <source>
        <dbReference type="EMBL" id="KAL3274904.1"/>
    </source>
</evidence>
<sequence length="182" mass="20478">FDCNRLTKDELTYELVIRGFEDVGTVEIMRSCPRNVIKLECSGQSLTYPSYSLNCDDEFNIIENKIKEVIGLIDQFNDDIKSSLYRKIISKIAHIVERVDRAHPTEDTKLEERSQLSSKALTLLPKLKTCVRTLHNQELSILDASLLNIRVDSDDDLSFDGSDEENEGAVGNSTPKPAGVTK</sequence>
<name>A0ABD2N8P1_9CUCU</name>
<feature type="non-terminal residue" evidence="2">
    <location>
        <position position="1"/>
    </location>
</feature>
<evidence type="ECO:0000256" key="1">
    <source>
        <dbReference type="SAM" id="MobiDB-lite"/>
    </source>
</evidence>
<comment type="caution">
    <text evidence="2">The sequence shown here is derived from an EMBL/GenBank/DDBJ whole genome shotgun (WGS) entry which is preliminary data.</text>
</comment>
<dbReference type="Proteomes" id="UP001516400">
    <property type="component" value="Unassembled WGS sequence"/>
</dbReference>
<protein>
    <submittedName>
        <fullName evidence="2">Uncharacterized protein</fullName>
    </submittedName>
</protein>
<dbReference type="AlphaFoldDB" id="A0ABD2N8P1"/>
<accession>A0ABD2N8P1</accession>